<evidence type="ECO:0008006" key="4">
    <source>
        <dbReference type="Google" id="ProtNLM"/>
    </source>
</evidence>
<feature type="transmembrane region" description="Helical" evidence="1">
    <location>
        <begin position="12"/>
        <end position="34"/>
    </location>
</feature>
<feature type="transmembrane region" description="Helical" evidence="1">
    <location>
        <begin position="40"/>
        <end position="59"/>
    </location>
</feature>
<name>A0A1F7X1H4_9BACT</name>
<dbReference type="Proteomes" id="UP000176939">
    <property type="component" value="Unassembled WGS sequence"/>
</dbReference>
<reference evidence="2 3" key="1">
    <citation type="journal article" date="2016" name="Nat. Commun.">
        <title>Thousands of microbial genomes shed light on interconnected biogeochemical processes in an aquifer system.</title>
        <authorList>
            <person name="Anantharaman K."/>
            <person name="Brown C.T."/>
            <person name="Hug L.A."/>
            <person name="Sharon I."/>
            <person name="Castelle C.J."/>
            <person name="Probst A.J."/>
            <person name="Thomas B.C."/>
            <person name="Singh A."/>
            <person name="Wilkins M.J."/>
            <person name="Karaoz U."/>
            <person name="Brodie E.L."/>
            <person name="Williams K.H."/>
            <person name="Hubbard S.S."/>
            <person name="Banfield J.F."/>
        </authorList>
    </citation>
    <scope>NUCLEOTIDE SEQUENCE [LARGE SCALE GENOMIC DNA]</scope>
</reference>
<accession>A0A1F7X1H4</accession>
<dbReference type="AlphaFoldDB" id="A0A1F7X1H4"/>
<evidence type="ECO:0000313" key="2">
    <source>
        <dbReference type="EMBL" id="OGM08821.1"/>
    </source>
</evidence>
<evidence type="ECO:0000256" key="1">
    <source>
        <dbReference type="SAM" id="Phobius"/>
    </source>
</evidence>
<gene>
    <name evidence="2" type="ORF">A2Z67_02330</name>
</gene>
<keyword evidence="1" id="KW-1133">Transmembrane helix</keyword>
<organism evidence="2 3">
    <name type="scientific">Candidatus Woesebacteria bacterium RBG_13_36_22</name>
    <dbReference type="NCBI Taxonomy" id="1802478"/>
    <lineage>
        <taxon>Bacteria</taxon>
        <taxon>Candidatus Woeseibacteriota</taxon>
    </lineage>
</organism>
<protein>
    <recommendedName>
        <fullName evidence="4">DUF1056 family protein</fullName>
    </recommendedName>
</protein>
<comment type="caution">
    <text evidence="2">The sequence shown here is derived from an EMBL/GenBank/DDBJ whole genome shotgun (WGS) entry which is preliminary data.</text>
</comment>
<sequence>MKELFKNFVNLLFKNGWIVIAMMFLVAITDLIALTSRIHFGAGFVLAFIYFVIFTVFFATKPKDNATNK</sequence>
<keyword evidence="1" id="KW-0812">Transmembrane</keyword>
<keyword evidence="1" id="KW-0472">Membrane</keyword>
<dbReference type="EMBL" id="MGFQ01000035">
    <property type="protein sequence ID" value="OGM08821.1"/>
    <property type="molecule type" value="Genomic_DNA"/>
</dbReference>
<evidence type="ECO:0000313" key="3">
    <source>
        <dbReference type="Proteomes" id="UP000176939"/>
    </source>
</evidence>
<proteinExistence type="predicted"/>